<dbReference type="InterPro" id="IPR036691">
    <property type="entry name" value="Endo/exonu/phosph_ase_sf"/>
</dbReference>
<sequence length="90" mass="10134">MHENLLVTVVYGANGVDVRRMLWQELGDLARNIVDEAWLACGDFNVVLDMSGFCGASADIRQVMEEFQQCVIVRASSLYLCRRAIHMAQL</sequence>
<dbReference type="Gene3D" id="3.60.10.10">
    <property type="entry name" value="Endonuclease/exonuclease/phosphatase"/>
    <property type="match status" value="1"/>
</dbReference>
<dbReference type="SUPFAM" id="SSF56219">
    <property type="entry name" value="DNase I-like"/>
    <property type="match status" value="1"/>
</dbReference>
<comment type="caution">
    <text evidence="1">The sequence shown here is derived from an EMBL/GenBank/DDBJ whole genome shotgun (WGS) entry which is preliminary data.</text>
</comment>
<proteinExistence type="predicted"/>
<protein>
    <submittedName>
        <fullName evidence="1">Uncharacterized protein</fullName>
    </submittedName>
</protein>
<dbReference type="EMBL" id="JACGWN010000013">
    <property type="protein sequence ID" value="KAL0411087.1"/>
    <property type="molecule type" value="Genomic_DNA"/>
</dbReference>
<gene>
    <name evidence="1" type="ORF">Slati_3698400</name>
</gene>
<reference evidence="1" key="1">
    <citation type="submission" date="2020-06" db="EMBL/GenBank/DDBJ databases">
        <authorList>
            <person name="Li T."/>
            <person name="Hu X."/>
            <person name="Zhang T."/>
            <person name="Song X."/>
            <person name="Zhang H."/>
            <person name="Dai N."/>
            <person name="Sheng W."/>
            <person name="Hou X."/>
            <person name="Wei L."/>
        </authorList>
    </citation>
    <scope>NUCLEOTIDE SEQUENCE</scope>
    <source>
        <strain evidence="1">KEN1</strain>
        <tissue evidence="1">Leaf</tissue>
    </source>
</reference>
<evidence type="ECO:0000313" key="1">
    <source>
        <dbReference type="EMBL" id="KAL0411087.1"/>
    </source>
</evidence>
<accession>A0AAW2U2M1</accession>
<dbReference type="AlphaFoldDB" id="A0AAW2U2M1"/>
<reference evidence="1" key="2">
    <citation type="journal article" date="2024" name="Plant">
        <title>Genomic evolution and insights into agronomic trait innovations of Sesamum species.</title>
        <authorList>
            <person name="Miao H."/>
            <person name="Wang L."/>
            <person name="Qu L."/>
            <person name="Liu H."/>
            <person name="Sun Y."/>
            <person name="Le M."/>
            <person name="Wang Q."/>
            <person name="Wei S."/>
            <person name="Zheng Y."/>
            <person name="Lin W."/>
            <person name="Duan Y."/>
            <person name="Cao H."/>
            <person name="Xiong S."/>
            <person name="Wang X."/>
            <person name="Wei L."/>
            <person name="Li C."/>
            <person name="Ma Q."/>
            <person name="Ju M."/>
            <person name="Zhao R."/>
            <person name="Li G."/>
            <person name="Mu C."/>
            <person name="Tian Q."/>
            <person name="Mei H."/>
            <person name="Zhang T."/>
            <person name="Gao T."/>
            <person name="Zhang H."/>
        </authorList>
    </citation>
    <scope>NUCLEOTIDE SEQUENCE</scope>
    <source>
        <strain evidence="1">KEN1</strain>
    </source>
</reference>
<organism evidence="1">
    <name type="scientific">Sesamum latifolium</name>
    <dbReference type="NCBI Taxonomy" id="2727402"/>
    <lineage>
        <taxon>Eukaryota</taxon>
        <taxon>Viridiplantae</taxon>
        <taxon>Streptophyta</taxon>
        <taxon>Embryophyta</taxon>
        <taxon>Tracheophyta</taxon>
        <taxon>Spermatophyta</taxon>
        <taxon>Magnoliopsida</taxon>
        <taxon>eudicotyledons</taxon>
        <taxon>Gunneridae</taxon>
        <taxon>Pentapetalae</taxon>
        <taxon>asterids</taxon>
        <taxon>lamiids</taxon>
        <taxon>Lamiales</taxon>
        <taxon>Pedaliaceae</taxon>
        <taxon>Sesamum</taxon>
    </lineage>
</organism>
<name>A0AAW2U2M1_9LAMI</name>